<organism evidence="2 3">
    <name type="scientific">Mycena metata</name>
    <dbReference type="NCBI Taxonomy" id="1033252"/>
    <lineage>
        <taxon>Eukaryota</taxon>
        <taxon>Fungi</taxon>
        <taxon>Dikarya</taxon>
        <taxon>Basidiomycota</taxon>
        <taxon>Agaricomycotina</taxon>
        <taxon>Agaricomycetes</taxon>
        <taxon>Agaricomycetidae</taxon>
        <taxon>Agaricales</taxon>
        <taxon>Marasmiineae</taxon>
        <taxon>Mycenaceae</taxon>
        <taxon>Mycena</taxon>
    </lineage>
</organism>
<name>A0AAD7J217_9AGAR</name>
<comment type="caution">
    <text evidence="2">The sequence shown here is derived from an EMBL/GenBank/DDBJ whole genome shotgun (WGS) entry which is preliminary data.</text>
</comment>
<evidence type="ECO:0000313" key="3">
    <source>
        <dbReference type="Proteomes" id="UP001215598"/>
    </source>
</evidence>
<feature type="compositionally biased region" description="Acidic residues" evidence="1">
    <location>
        <begin position="307"/>
        <end position="318"/>
    </location>
</feature>
<evidence type="ECO:0000256" key="1">
    <source>
        <dbReference type="SAM" id="MobiDB-lite"/>
    </source>
</evidence>
<protein>
    <submittedName>
        <fullName evidence="2">Uncharacterized protein</fullName>
    </submittedName>
</protein>
<feature type="region of interest" description="Disordered" evidence="1">
    <location>
        <begin position="405"/>
        <end position="436"/>
    </location>
</feature>
<accession>A0AAD7J217</accession>
<sequence>MSASVRTKIHSYPAAELAAMETFYRGKRCIYTLSDASVQWSHQLDAAIASSNRRLDWMLARNLRDNRNPAHAAELRENITPVDCSLHGRTDLGLPTLTLFPNEDILARTFEFELEVARTRQSEVDAGNKDPGRPPYVLGYGGTAVVECRAHMPQNLDFSYGITRYESPTNISIYLPNSCPGIGTSETPFPAMPTLLSIPFAVLHQLPRLQSMLPRSPYQNTLLRLATEITRLWSWDPVVPRKADGTVVTAADNLSTIGIYQNLQSIANRTATVESIWSFIDEPMSFRGCLGGPIVGGPIVDGSAGDDSGDVDSEDDETSSASSGSSGSEHGNLIGSDLTNRPFFVGGTANDALMVRGYLDPGIYVEYLKIADEVEDDPFPTADSCNTFADQAVNDTRRAVTGKIPCSSYYDPDNSEDDDDKGACSHYPFLPRRASR</sequence>
<dbReference type="Proteomes" id="UP001215598">
    <property type="component" value="Unassembled WGS sequence"/>
</dbReference>
<evidence type="ECO:0000313" key="2">
    <source>
        <dbReference type="EMBL" id="KAJ7755435.1"/>
    </source>
</evidence>
<proteinExistence type="predicted"/>
<dbReference type="AlphaFoldDB" id="A0AAD7J217"/>
<dbReference type="EMBL" id="JARKIB010000049">
    <property type="protein sequence ID" value="KAJ7755435.1"/>
    <property type="molecule type" value="Genomic_DNA"/>
</dbReference>
<gene>
    <name evidence="2" type="ORF">B0H16DRAFT_1540418</name>
</gene>
<feature type="region of interest" description="Disordered" evidence="1">
    <location>
        <begin position="301"/>
        <end position="332"/>
    </location>
</feature>
<reference evidence="2" key="1">
    <citation type="submission" date="2023-03" db="EMBL/GenBank/DDBJ databases">
        <title>Massive genome expansion in bonnet fungi (Mycena s.s.) driven by repeated elements and novel gene families across ecological guilds.</title>
        <authorList>
            <consortium name="Lawrence Berkeley National Laboratory"/>
            <person name="Harder C.B."/>
            <person name="Miyauchi S."/>
            <person name="Viragh M."/>
            <person name="Kuo A."/>
            <person name="Thoen E."/>
            <person name="Andreopoulos B."/>
            <person name="Lu D."/>
            <person name="Skrede I."/>
            <person name="Drula E."/>
            <person name="Henrissat B."/>
            <person name="Morin E."/>
            <person name="Kohler A."/>
            <person name="Barry K."/>
            <person name="LaButti K."/>
            <person name="Morin E."/>
            <person name="Salamov A."/>
            <person name="Lipzen A."/>
            <person name="Mereny Z."/>
            <person name="Hegedus B."/>
            <person name="Baldrian P."/>
            <person name="Stursova M."/>
            <person name="Weitz H."/>
            <person name="Taylor A."/>
            <person name="Grigoriev I.V."/>
            <person name="Nagy L.G."/>
            <person name="Martin F."/>
            <person name="Kauserud H."/>
        </authorList>
    </citation>
    <scope>NUCLEOTIDE SEQUENCE</scope>
    <source>
        <strain evidence="2">CBHHK182m</strain>
    </source>
</reference>
<feature type="compositionally biased region" description="Low complexity" evidence="1">
    <location>
        <begin position="319"/>
        <end position="328"/>
    </location>
</feature>
<keyword evidence="3" id="KW-1185">Reference proteome</keyword>